<reference evidence="3 4" key="1">
    <citation type="submission" date="2024-12" db="EMBL/GenBank/DDBJ databases">
        <authorList>
            <person name="Alaofin S."/>
            <person name="Velasco D."/>
            <person name="Li D."/>
            <person name="Baldwin T."/>
            <person name="Liu Z."/>
            <person name="Schachterle J.K."/>
        </authorList>
    </citation>
    <scope>NUCLEOTIDE SEQUENCE [LARGE SCALE GENOMIC DNA]</scope>
    <source>
        <strain evidence="3 4">B1</strain>
    </source>
</reference>
<evidence type="ECO:0000259" key="2">
    <source>
        <dbReference type="Pfam" id="PF26002"/>
    </source>
</evidence>
<dbReference type="InterPro" id="IPR058982">
    <property type="entry name" value="Beta-barrel_AprE"/>
</dbReference>
<dbReference type="Proteomes" id="UP001635788">
    <property type="component" value="Unassembled WGS sequence"/>
</dbReference>
<keyword evidence="1" id="KW-0812">Transmembrane</keyword>
<evidence type="ECO:0000256" key="1">
    <source>
        <dbReference type="SAM" id="Phobius"/>
    </source>
</evidence>
<dbReference type="InterPro" id="IPR050739">
    <property type="entry name" value="MFP"/>
</dbReference>
<keyword evidence="1" id="KW-0472">Membrane</keyword>
<organism evidence="3 4">
    <name type="scientific">Xanthomonas translucens pv. translucens</name>
    <dbReference type="NCBI Taxonomy" id="134875"/>
    <lineage>
        <taxon>Bacteria</taxon>
        <taxon>Pseudomonadati</taxon>
        <taxon>Pseudomonadota</taxon>
        <taxon>Gammaproteobacteria</taxon>
        <taxon>Lysobacterales</taxon>
        <taxon>Lysobacteraceae</taxon>
        <taxon>Xanthomonas</taxon>
        <taxon>Xanthomonas translucens group</taxon>
    </lineage>
</organism>
<dbReference type="Pfam" id="PF26002">
    <property type="entry name" value="Beta-barrel_AprE"/>
    <property type="match status" value="1"/>
</dbReference>
<dbReference type="Gene3D" id="2.40.30.170">
    <property type="match status" value="1"/>
</dbReference>
<name>A0ABW9KYB5_XANCT</name>
<accession>A0ABW9KYB5</accession>
<dbReference type="Gene3D" id="2.40.50.100">
    <property type="match status" value="1"/>
</dbReference>
<evidence type="ECO:0000313" key="4">
    <source>
        <dbReference type="Proteomes" id="UP001635788"/>
    </source>
</evidence>
<evidence type="ECO:0000313" key="3">
    <source>
        <dbReference type="EMBL" id="MFN6508790.1"/>
    </source>
</evidence>
<comment type="caution">
    <text evidence="3">The sequence shown here is derived from an EMBL/GenBank/DDBJ whole genome shotgun (WGS) entry which is preliminary data.</text>
</comment>
<dbReference type="RefSeq" id="WP_196484415.1">
    <property type="nucleotide sequence ID" value="NZ_CP064001.1"/>
</dbReference>
<dbReference type="PRINTS" id="PR01490">
    <property type="entry name" value="RTXTOXIND"/>
</dbReference>
<gene>
    <name evidence="3" type="ORF">ACK3FC_16630</name>
</gene>
<protein>
    <submittedName>
        <fullName evidence="3">HlyD family secretion protein</fullName>
    </submittedName>
</protein>
<dbReference type="EMBL" id="JBKAMQ010000002">
    <property type="protein sequence ID" value="MFN6508790.1"/>
    <property type="molecule type" value="Genomic_DNA"/>
</dbReference>
<feature type="transmembrane region" description="Helical" evidence="1">
    <location>
        <begin position="31"/>
        <end position="53"/>
    </location>
</feature>
<proteinExistence type="predicted"/>
<keyword evidence="1" id="KW-1133">Transmembrane helix</keyword>
<feature type="domain" description="AprE-like beta-barrel" evidence="2">
    <location>
        <begin position="308"/>
        <end position="390"/>
    </location>
</feature>
<keyword evidence="4" id="KW-1185">Reference proteome</keyword>
<sequence>MSMLFRRQAVDHQRRAGLGRIVLRHGRAAQLGVLAVTLIVAGLLAAFFCLGFARSQTLQGVLTPTQGMVAISSPQAGVVVAIRAAEGQGVAAGRVLFVLSAEHRDDRQRPTARAASVLAERERLAVEAMQQIRTQGRMQQQALAQSMAGMQARLTHLDGELAVLRRRQQLTEAIEQRYRTAMARGLVSQQFVDEKMAESMDQRARTLALERDRMALAEALAQAREDLRQLQPRQREQLLAADAALQQARRERIEQAAAAQWEVRAPCAGRLALRPLLRGQAVAAGQRLADVVPASTALDVVLYAPSQAVGLTRPGMPVQLRFDALPYQHYGQFAGRVVAVARMPEPAAAGVGAAAEPLYRVRVRLAEGAAVRARLGAVLRPGMPVQGTLKLEWRRFAQWAFEPLADLRGGAR</sequence>
<dbReference type="PANTHER" id="PTHR30386:SF28">
    <property type="entry name" value="EXPORTED PROTEIN"/>
    <property type="match status" value="1"/>
</dbReference>
<dbReference type="PANTHER" id="PTHR30386">
    <property type="entry name" value="MEMBRANE FUSION SUBUNIT OF EMRAB-TOLC MULTIDRUG EFFLUX PUMP"/>
    <property type="match status" value="1"/>
</dbReference>